<comment type="caution">
    <text evidence="8">The sequence shown here is derived from an EMBL/GenBank/DDBJ whole genome shotgun (WGS) entry which is preliminary data.</text>
</comment>
<evidence type="ECO:0000256" key="1">
    <source>
        <dbReference type="ARBA" id="ARBA00012771"/>
    </source>
</evidence>
<protein>
    <recommendedName>
        <fullName evidence="1">peptide chain release factor N(5)-glutamine methyltransferase</fullName>
        <ecNumber evidence="1">2.1.1.297</ecNumber>
    </recommendedName>
</protein>
<dbReference type="Gene3D" id="1.10.8.10">
    <property type="entry name" value="DNA helicase RuvA subunit, C-terminal domain"/>
    <property type="match status" value="1"/>
</dbReference>
<dbReference type="PANTHER" id="PTHR18895:SF74">
    <property type="entry name" value="MTRF1L RELEASE FACTOR GLUTAMINE METHYLTRANSFERASE"/>
    <property type="match status" value="1"/>
</dbReference>
<evidence type="ECO:0000313" key="8">
    <source>
        <dbReference type="EMBL" id="OGF64978.1"/>
    </source>
</evidence>
<evidence type="ECO:0000259" key="7">
    <source>
        <dbReference type="Pfam" id="PF17827"/>
    </source>
</evidence>
<dbReference type="GO" id="GO:0032259">
    <property type="term" value="P:methylation"/>
    <property type="evidence" value="ECO:0007669"/>
    <property type="project" value="UniProtKB-KW"/>
</dbReference>
<dbReference type="InterPro" id="IPR050320">
    <property type="entry name" value="N5-glutamine_MTase"/>
</dbReference>
<reference evidence="8 9" key="1">
    <citation type="journal article" date="2016" name="Nat. Commun.">
        <title>Thousands of microbial genomes shed light on interconnected biogeochemical processes in an aquifer system.</title>
        <authorList>
            <person name="Anantharaman K."/>
            <person name="Brown C.T."/>
            <person name="Hug L.A."/>
            <person name="Sharon I."/>
            <person name="Castelle C.J."/>
            <person name="Probst A.J."/>
            <person name="Thomas B.C."/>
            <person name="Singh A."/>
            <person name="Wilkins M.J."/>
            <person name="Karaoz U."/>
            <person name="Brodie E.L."/>
            <person name="Williams K.H."/>
            <person name="Hubbard S.S."/>
            <person name="Banfield J.F."/>
        </authorList>
    </citation>
    <scope>NUCLEOTIDE SEQUENCE [LARGE SCALE GENOMIC DNA]</scope>
</reference>
<dbReference type="CDD" id="cd02440">
    <property type="entry name" value="AdoMet_MTases"/>
    <property type="match status" value="1"/>
</dbReference>
<proteinExistence type="predicted"/>
<dbReference type="PROSITE" id="PS00092">
    <property type="entry name" value="N6_MTASE"/>
    <property type="match status" value="1"/>
</dbReference>
<dbReference type="NCBIfam" id="TIGR03534">
    <property type="entry name" value="RF_mod_PrmC"/>
    <property type="match status" value="1"/>
</dbReference>
<dbReference type="InterPro" id="IPR040758">
    <property type="entry name" value="PrmC_N"/>
</dbReference>
<dbReference type="GO" id="GO:0102559">
    <property type="term" value="F:peptide chain release factor N(5)-glutamine methyltransferase activity"/>
    <property type="evidence" value="ECO:0007669"/>
    <property type="project" value="UniProtKB-EC"/>
</dbReference>
<evidence type="ECO:0000259" key="6">
    <source>
        <dbReference type="Pfam" id="PF05175"/>
    </source>
</evidence>
<evidence type="ECO:0000256" key="4">
    <source>
        <dbReference type="ARBA" id="ARBA00022691"/>
    </source>
</evidence>
<dbReference type="PANTHER" id="PTHR18895">
    <property type="entry name" value="HEMK METHYLTRANSFERASE"/>
    <property type="match status" value="1"/>
</dbReference>
<dbReference type="InterPro" id="IPR004556">
    <property type="entry name" value="HemK-like"/>
</dbReference>
<dbReference type="EMBL" id="MFGW01000124">
    <property type="protein sequence ID" value="OGF64978.1"/>
    <property type="molecule type" value="Genomic_DNA"/>
</dbReference>
<sequence>MNSYSSSEILQQATVELQQAHIKEARFEAELLLSHLLNVPKEYFVHQNMSIDNNIYTEFKELIAKRKTRCPIQYLLGEWEFWSFQLLISEGVFIPRPETETLVELALEHNLSHCKSLIDLGTGTGNISIALAKEFPELLIFAVDISKQALLNARNNIILNGLTKRIKLVQSDFLTALNPGLFPAPVMIISNPPYISPLEATQLMDEIKLYEPVTSYLADNNGLECYFRIIQQLDTWNLRPLYLMFEIAPHLADAIIEYAQIHSFILMNSRYDLGGLQRALLFERVGADPCVCLQRHGSINLN</sequence>
<feature type="domain" description="Release factor glutamine methyltransferase N-terminal" evidence="7">
    <location>
        <begin position="8"/>
        <end position="77"/>
    </location>
</feature>
<evidence type="ECO:0000256" key="3">
    <source>
        <dbReference type="ARBA" id="ARBA00022679"/>
    </source>
</evidence>
<dbReference type="SUPFAM" id="SSF53335">
    <property type="entry name" value="S-adenosyl-L-methionine-dependent methyltransferases"/>
    <property type="match status" value="1"/>
</dbReference>
<dbReference type="EC" id="2.1.1.297" evidence="1"/>
<dbReference type="InterPro" id="IPR029063">
    <property type="entry name" value="SAM-dependent_MTases_sf"/>
</dbReference>
<dbReference type="Pfam" id="PF17827">
    <property type="entry name" value="PrmC_N"/>
    <property type="match status" value="1"/>
</dbReference>
<dbReference type="NCBIfam" id="TIGR00536">
    <property type="entry name" value="hemK_fam"/>
    <property type="match status" value="1"/>
</dbReference>
<gene>
    <name evidence="8" type="ORF">A2Y62_00715</name>
</gene>
<dbReference type="Gene3D" id="3.40.50.150">
    <property type="entry name" value="Vaccinia Virus protein VP39"/>
    <property type="match status" value="1"/>
</dbReference>
<evidence type="ECO:0000256" key="2">
    <source>
        <dbReference type="ARBA" id="ARBA00022603"/>
    </source>
</evidence>
<organism evidence="8 9">
    <name type="scientific">Candidatus Fischerbacteria bacterium RBG_13_37_8</name>
    <dbReference type="NCBI Taxonomy" id="1817863"/>
    <lineage>
        <taxon>Bacteria</taxon>
        <taxon>Candidatus Fischeribacteriota</taxon>
    </lineage>
</organism>
<dbReference type="STRING" id="1817863.A2Y62_00715"/>
<comment type="catalytic activity">
    <reaction evidence="5">
        <text>L-glutaminyl-[peptide chain release factor] + S-adenosyl-L-methionine = N(5)-methyl-L-glutaminyl-[peptide chain release factor] + S-adenosyl-L-homocysteine + H(+)</text>
        <dbReference type="Rhea" id="RHEA:42896"/>
        <dbReference type="Rhea" id="RHEA-COMP:10271"/>
        <dbReference type="Rhea" id="RHEA-COMP:10272"/>
        <dbReference type="ChEBI" id="CHEBI:15378"/>
        <dbReference type="ChEBI" id="CHEBI:30011"/>
        <dbReference type="ChEBI" id="CHEBI:57856"/>
        <dbReference type="ChEBI" id="CHEBI:59789"/>
        <dbReference type="ChEBI" id="CHEBI:61891"/>
        <dbReference type="EC" id="2.1.1.297"/>
    </reaction>
</comment>
<name>A0A1F5VNW1_9BACT</name>
<dbReference type="InterPro" id="IPR019874">
    <property type="entry name" value="RF_methyltr_PrmC"/>
</dbReference>
<dbReference type="Proteomes" id="UP000178943">
    <property type="component" value="Unassembled WGS sequence"/>
</dbReference>
<keyword evidence="3 8" id="KW-0808">Transferase</keyword>
<dbReference type="InterPro" id="IPR002052">
    <property type="entry name" value="DNA_methylase_N6_adenine_CS"/>
</dbReference>
<dbReference type="GO" id="GO:0003676">
    <property type="term" value="F:nucleic acid binding"/>
    <property type="evidence" value="ECO:0007669"/>
    <property type="project" value="InterPro"/>
</dbReference>
<dbReference type="Pfam" id="PF05175">
    <property type="entry name" value="MTS"/>
    <property type="match status" value="1"/>
</dbReference>
<accession>A0A1F5VNW1</accession>
<keyword evidence="4" id="KW-0949">S-adenosyl-L-methionine</keyword>
<dbReference type="AlphaFoldDB" id="A0A1F5VNW1"/>
<dbReference type="InterPro" id="IPR007848">
    <property type="entry name" value="Small_mtfrase_dom"/>
</dbReference>
<evidence type="ECO:0000313" key="9">
    <source>
        <dbReference type="Proteomes" id="UP000178943"/>
    </source>
</evidence>
<feature type="domain" description="Methyltransferase small" evidence="6">
    <location>
        <begin position="107"/>
        <end position="199"/>
    </location>
</feature>
<keyword evidence="2 8" id="KW-0489">Methyltransferase</keyword>
<evidence type="ECO:0000256" key="5">
    <source>
        <dbReference type="ARBA" id="ARBA00048391"/>
    </source>
</evidence>